<dbReference type="GO" id="GO:0006406">
    <property type="term" value="P:mRNA export from nucleus"/>
    <property type="evidence" value="ECO:0007669"/>
    <property type="project" value="TreeGrafter"/>
</dbReference>
<evidence type="ECO:0000256" key="8">
    <source>
        <dbReference type="SAM" id="Coils"/>
    </source>
</evidence>
<keyword evidence="5" id="KW-0811">Translocation</keyword>
<keyword evidence="6" id="KW-0906">Nuclear pore complex</keyword>
<evidence type="ECO:0000256" key="3">
    <source>
        <dbReference type="ARBA" id="ARBA00022816"/>
    </source>
</evidence>
<dbReference type="Proteomes" id="UP000277580">
    <property type="component" value="Unassembled WGS sequence"/>
</dbReference>
<evidence type="ECO:0000256" key="7">
    <source>
        <dbReference type="ARBA" id="ARBA00023242"/>
    </source>
</evidence>
<dbReference type="SUPFAM" id="SSF117289">
    <property type="entry name" value="Nucleoporin domain"/>
    <property type="match status" value="1"/>
</dbReference>
<dbReference type="EMBL" id="ML119144">
    <property type="protein sequence ID" value="RPB10317.1"/>
    <property type="molecule type" value="Genomic_DNA"/>
</dbReference>
<dbReference type="Pfam" id="PF10168">
    <property type="entry name" value="Nup88"/>
    <property type="match status" value="1"/>
</dbReference>
<keyword evidence="8" id="KW-0175">Coiled coil</keyword>
<evidence type="ECO:0000313" key="10">
    <source>
        <dbReference type="Proteomes" id="UP000277580"/>
    </source>
</evidence>
<keyword evidence="10" id="KW-1185">Reference proteome</keyword>
<protein>
    <recommendedName>
        <fullName evidence="11">Nucleoporin Nup82</fullName>
    </recommendedName>
</protein>
<accession>A0A3N4KID4</accession>
<evidence type="ECO:0000256" key="1">
    <source>
        <dbReference type="ARBA" id="ARBA00004567"/>
    </source>
</evidence>
<keyword evidence="3" id="KW-0509">mRNA transport</keyword>
<keyword evidence="7" id="KW-0539">Nucleus</keyword>
<dbReference type="PANTHER" id="PTHR13257:SF0">
    <property type="entry name" value="NUCLEAR PORE COMPLEX PROTEIN NUP88"/>
    <property type="match status" value="1"/>
</dbReference>
<gene>
    <name evidence="9" type="ORF">P167DRAFT_509620</name>
</gene>
<dbReference type="InParanoid" id="A0A3N4KID4"/>
<organism evidence="9 10">
    <name type="scientific">Morchella conica CCBAS932</name>
    <dbReference type="NCBI Taxonomy" id="1392247"/>
    <lineage>
        <taxon>Eukaryota</taxon>
        <taxon>Fungi</taxon>
        <taxon>Dikarya</taxon>
        <taxon>Ascomycota</taxon>
        <taxon>Pezizomycotina</taxon>
        <taxon>Pezizomycetes</taxon>
        <taxon>Pezizales</taxon>
        <taxon>Morchellaceae</taxon>
        <taxon>Morchella</taxon>
    </lineage>
</organism>
<evidence type="ECO:0000256" key="5">
    <source>
        <dbReference type="ARBA" id="ARBA00023010"/>
    </source>
</evidence>
<dbReference type="GO" id="GO:0006606">
    <property type="term" value="P:protein import into nucleus"/>
    <property type="evidence" value="ECO:0007669"/>
    <property type="project" value="TreeGrafter"/>
</dbReference>
<dbReference type="InterPro" id="IPR037700">
    <property type="entry name" value="NUP88/NUP82"/>
</dbReference>
<evidence type="ECO:0008006" key="11">
    <source>
        <dbReference type="Google" id="ProtNLM"/>
    </source>
</evidence>
<dbReference type="OrthoDB" id="341482at2759"/>
<keyword evidence="2" id="KW-0813">Transport</keyword>
<keyword evidence="4" id="KW-0653">Protein transport</keyword>
<dbReference type="PANTHER" id="PTHR13257">
    <property type="entry name" value="NUCLEOPORIN NUP84-RELATED"/>
    <property type="match status" value="1"/>
</dbReference>
<reference evidence="9 10" key="1">
    <citation type="journal article" date="2018" name="Nat. Ecol. Evol.">
        <title>Pezizomycetes genomes reveal the molecular basis of ectomycorrhizal truffle lifestyle.</title>
        <authorList>
            <person name="Murat C."/>
            <person name="Payen T."/>
            <person name="Noel B."/>
            <person name="Kuo A."/>
            <person name="Morin E."/>
            <person name="Chen J."/>
            <person name="Kohler A."/>
            <person name="Krizsan K."/>
            <person name="Balestrini R."/>
            <person name="Da Silva C."/>
            <person name="Montanini B."/>
            <person name="Hainaut M."/>
            <person name="Levati E."/>
            <person name="Barry K.W."/>
            <person name="Belfiori B."/>
            <person name="Cichocki N."/>
            <person name="Clum A."/>
            <person name="Dockter R.B."/>
            <person name="Fauchery L."/>
            <person name="Guy J."/>
            <person name="Iotti M."/>
            <person name="Le Tacon F."/>
            <person name="Lindquist E.A."/>
            <person name="Lipzen A."/>
            <person name="Malagnac F."/>
            <person name="Mello A."/>
            <person name="Molinier V."/>
            <person name="Miyauchi S."/>
            <person name="Poulain J."/>
            <person name="Riccioni C."/>
            <person name="Rubini A."/>
            <person name="Sitrit Y."/>
            <person name="Splivallo R."/>
            <person name="Traeger S."/>
            <person name="Wang M."/>
            <person name="Zifcakova L."/>
            <person name="Wipf D."/>
            <person name="Zambonelli A."/>
            <person name="Paolocci F."/>
            <person name="Nowrousian M."/>
            <person name="Ottonello S."/>
            <person name="Baldrian P."/>
            <person name="Spatafora J.W."/>
            <person name="Henrissat B."/>
            <person name="Nagy L.G."/>
            <person name="Aury J.M."/>
            <person name="Wincker P."/>
            <person name="Grigoriev I.V."/>
            <person name="Bonfante P."/>
            <person name="Martin F.M."/>
        </authorList>
    </citation>
    <scope>NUCLEOTIDE SEQUENCE [LARGE SCALE GENOMIC DNA]</scope>
    <source>
        <strain evidence="9 10">CCBAS932</strain>
    </source>
</reference>
<dbReference type="GO" id="GO:0017056">
    <property type="term" value="F:structural constituent of nuclear pore"/>
    <property type="evidence" value="ECO:0007669"/>
    <property type="project" value="InterPro"/>
</dbReference>
<dbReference type="AlphaFoldDB" id="A0A3N4KID4"/>
<evidence type="ECO:0000256" key="4">
    <source>
        <dbReference type="ARBA" id="ARBA00022927"/>
    </source>
</evidence>
<dbReference type="GO" id="GO:0000056">
    <property type="term" value="P:ribosomal small subunit export from nucleus"/>
    <property type="evidence" value="ECO:0007669"/>
    <property type="project" value="InterPro"/>
</dbReference>
<dbReference type="GO" id="GO:0005643">
    <property type="term" value="C:nuclear pore"/>
    <property type="evidence" value="ECO:0007669"/>
    <property type="project" value="UniProtKB-SubCell"/>
</dbReference>
<comment type="subcellular location">
    <subcellularLocation>
        <location evidence="1">Nucleus</location>
        <location evidence="1">Nuclear pore complex</location>
    </subcellularLocation>
</comment>
<evidence type="ECO:0000256" key="6">
    <source>
        <dbReference type="ARBA" id="ARBA00023132"/>
    </source>
</evidence>
<dbReference type="GO" id="GO:0000055">
    <property type="term" value="P:ribosomal large subunit export from nucleus"/>
    <property type="evidence" value="ECO:0007669"/>
    <property type="project" value="InterPro"/>
</dbReference>
<feature type="coiled-coil region" evidence="8">
    <location>
        <begin position="651"/>
        <end position="714"/>
    </location>
</feature>
<proteinExistence type="predicted"/>
<sequence>MTLTITSTSLPFLAKPSTGWDLFSKPPEKPTSYPLVSEANDDAPTVGPRRAIANRGTEIFVARGNEVRVADLQDLKARQPAQQSVEGYREYKRLDLPELDFDICQLEISKDGVFLAIVGENELMVCVLPAEGLSKMENPKLRVPAFHKVGENVYNKATFPIVRALWHPLGVDDASLVVLSKDGMIRSYDFKVGRDITFNIADQEIDLYLLSGRARYTNGFSADESEMEPASCCFGEGTEGWRQFTLYILMRGGDIYALTPLVPSRWMASREYLQKLSLSITADLESIDQDASLQEKLILRQQTKWINDILTQETNLENSFGASQSTPWKKNQTYLTRPGLDARSKEDIQPHLQGPFLFQPPPVEFPGDYYACDIFHMEAGSLGIIGVLYSNGKVDICLEFELLRAKWVDKKKRHQEQLSDLPVIAAFESIDLGLNAGRDNATTNWPVFVPDPRSEQVWFINHSSGVVSFSMKGWLSKLSSVLDRDEDPDFMTFTLEKSPQSTVSVVLNNRGKSLHPNPVAGSVVIYEAYLGYIFVAATLKGVAAAEFDEVLAAGSRSSEAIAKAEQLRMSTSTSQRNNALSSSTQRKMNILLPPYNPSAQFRQRSQLAQLLQQALEHNPRLVRSPVMFSTESNEFLRKARDTLKLEYDGIMEAAQEMYDRAALQRIEYRKQIETIHRADEQLAKIQSKDVRERLERYLKRQEELQSRADEVLKLLIVKSETGLSDAEKKWFKEVGKIEERVGGEGRVALAARKEMVARMIEELKPLVEGGKGSGLVGRKDDVPESIREEKLRILRELLDREDVLVKSTRKKLESLTTEVEQVQI</sequence>
<dbReference type="InterPro" id="IPR019321">
    <property type="entry name" value="Nucleoporin_Nup88"/>
</dbReference>
<name>A0A3N4KID4_9PEZI</name>
<evidence type="ECO:0000313" key="9">
    <source>
        <dbReference type="EMBL" id="RPB10317.1"/>
    </source>
</evidence>
<dbReference type="STRING" id="1392247.A0A3N4KID4"/>
<evidence type="ECO:0000256" key="2">
    <source>
        <dbReference type="ARBA" id="ARBA00022448"/>
    </source>
</evidence>